<dbReference type="EMBL" id="LNXV01000004">
    <property type="protein sequence ID" value="KTC86475.1"/>
    <property type="molecule type" value="Genomic_DNA"/>
</dbReference>
<accession>A0A0W0SSX7</accession>
<name>A0A0W0SSX7_9GAMM</name>
<dbReference type="RefSeq" id="WP_131793567.1">
    <property type="nucleotide sequence ID" value="NZ_CAAAHU010000015.1"/>
</dbReference>
<protein>
    <submittedName>
        <fullName evidence="1">Uncharacterized protein</fullName>
    </submittedName>
</protein>
<evidence type="ECO:0000313" key="2">
    <source>
        <dbReference type="Proteomes" id="UP000054742"/>
    </source>
</evidence>
<dbReference type="AlphaFoldDB" id="A0A0W0SSX7"/>
<gene>
    <name evidence="1" type="ORF">Lbru_0416</name>
</gene>
<dbReference type="STRING" id="29422.Lbru_0416"/>
<dbReference type="Proteomes" id="UP000054742">
    <property type="component" value="Unassembled WGS sequence"/>
</dbReference>
<reference evidence="1 2" key="1">
    <citation type="submission" date="2015-11" db="EMBL/GenBank/DDBJ databases">
        <title>Genomic analysis of 38 Legionella species identifies large and diverse effector repertoires.</title>
        <authorList>
            <person name="Burstein D."/>
            <person name="Amaro F."/>
            <person name="Zusman T."/>
            <person name="Lifshitz Z."/>
            <person name="Cohen O."/>
            <person name="Gilbert J.A."/>
            <person name="Pupko T."/>
            <person name="Shuman H.A."/>
            <person name="Segal G."/>
        </authorList>
    </citation>
    <scope>NUCLEOTIDE SEQUENCE [LARGE SCALE GENOMIC DNA]</scope>
    <source>
        <strain evidence="1 2">ATCC 43878</strain>
    </source>
</reference>
<comment type="caution">
    <text evidence="1">The sequence shown here is derived from an EMBL/GenBank/DDBJ whole genome shotgun (WGS) entry which is preliminary data.</text>
</comment>
<proteinExistence type="predicted"/>
<organism evidence="1 2">
    <name type="scientific">Legionella brunensis</name>
    <dbReference type="NCBI Taxonomy" id="29422"/>
    <lineage>
        <taxon>Bacteria</taxon>
        <taxon>Pseudomonadati</taxon>
        <taxon>Pseudomonadota</taxon>
        <taxon>Gammaproteobacteria</taxon>
        <taxon>Legionellales</taxon>
        <taxon>Legionellaceae</taxon>
        <taxon>Legionella</taxon>
    </lineage>
</organism>
<evidence type="ECO:0000313" key="1">
    <source>
        <dbReference type="EMBL" id="KTC86475.1"/>
    </source>
</evidence>
<dbReference type="PATRIC" id="fig|29422.6.peg.436"/>
<keyword evidence="2" id="KW-1185">Reference proteome</keyword>
<sequence>MRNGVIFLENSKKESPCLSPSAQRYRLFQSNPQVVQELRLRKSCEKANNRFHDIHAQYARKNLEEAYILIMLRGELSLWKKENEGNYHEVKSQPTEAKGLAYNYLKTLLHISTALFMLADMNARSKLSFEDTQSHLSGMVSELTDITSWESELTRMFWFLEKNFQHCY</sequence>